<evidence type="ECO:0000313" key="2">
    <source>
        <dbReference type="Proteomes" id="UP000239907"/>
    </source>
</evidence>
<accession>A0A2S7U4T8</accession>
<evidence type="ECO:0000313" key="1">
    <source>
        <dbReference type="EMBL" id="PQJ29590.1"/>
    </source>
</evidence>
<comment type="caution">
    <text evidence="1">The sequence shown here is derived from an EMBL/GenBank/DDBJ whole genome shotgun (WGS) entry which is preliminary data.</text>
</comment>
<organism evidence="1 2">
    <name type="scientific">Rubritalea profundi</name>
    <dbReference type="NCBI Taxonomy" id="1658618"/>
    <lineage>
        <taxon>Bacteria</taxon>
        <taxon>Pseudomonadati</taxon>
        <taxon>Verrucomicrobiota</taxon>
        <taxon>Verrucomicrobiia</taxon>
        <taxon>Verrucomicrobiales</taxon>
        <taxon>Rubritaleaceae</taxon>
        <taxon>Rubritalea</taxon>
    </lineage>
</organism>
<dbReference type="Proteomes" id="UP000239907">
    <property type="component" value="Unassembled WGS sequence"/>
</dbReference>
<dbReference type="RefSeq" id="WP_105044096.1">
    <property type="nucleotide sequence ID" value="NZ_MQWA01000001.1"/>
</dbReference>
<reference evidence="1 2" key="1">
    <citation type="submission" date="2016-12" db="EMBL/GenBank/DDBJ databases">
        <title>Study of bacterial adaptation to deep sea.</title>
        <authorList>
            <person name="Song J."/>
            <person name="Yoshizawa S."/>
            <person name="Kogure K."/>
        </authorList>
    </citation>
    <scope>NUCLEOTIDE SEQUENCE [LARGE SCALE GENOMIC DNA]</scope>
    <source>
        <strain evidence="1 2">SAORIC-165</strain>
    </source>
</reference>
<sequence length="98" mass="10705">MATKKTTVTTKKLATKTAKKAVKKATKKAGAKKLTKKAAKKTVKKVSKVTLKLNLKTKTAPTAEEIQQAAYFNYVERIQSGLSGSPEHDWAKAEQDLT</sequence>
<dbReference type="AlphaFoldDB" id="A0A2S7U4T8"/>
<protein>
    <recommendedName>
        <fullName evidence="3">DUF2934 domain-containing protein</fullName>
    </recommendedName>
</protein>
<evidence type="ECO:0008006" key="3">
    <source>
        <dbReference type="Google" id="ProtNLM"/>
    </source>
</evidence>
<dbReference type="EMBL" id="MQWA01000001">
    <property type="protein sequence ID" value="PQJ29590.1"/>
    <property type="molecule type" value="Genomic_DNA"/>
</dbReference>
<name>A0A2S7U4T8_9BACT</name>
<keyword evidence="2" id="KW-1185">Reference proteome</keyword>
<gene>
    <name evidence="1" type="ORF">BSZ32_14555</name>
</gene>
<proteinExistence type="predicted"/>